<dbReference type="PROSITE" id="PS51084">
    <property type="entry name" value="HIT_2"/>
    <property type="match status" value="1"/>
</dbReference>
<dbReference type="OrthoDB" id="26806at2157"/>
<reference evidence="5 6" key="1">
    <citation type="submission" date="2015-11" db="EMBL/GenBank/DDBJ databases">
        <title>Genome sequence of Pyrodictium occultum PL-19, a marine hyperthermophilic archaeon isolated from Volcano, Italy.</title>
        <authorList>
            <person name="Utturkar S."/>
            <person name="Huber H."/>
            <person name="Leptihn S."/>
            <person name="Brown S."/>
            <person name="Stetter K.O."/>
            <person name="Podar M."/>
        </authorList>
    </citation>
    <scope>NUCLEOTIDE SEQUENCE [LARGE SCALE GENOMIC DNA]</scope>
    <source>
        <strain evidence="5 6">PL-19</strain>
    </source>
</reference>
<dbReference type="CDD" id="cd01277">
    <property type="entry name" value="HINT_subgroup"/>
    <property type="match status" value="1"/>
</dbReference>
<proteinExistence type="predicted"/>
<dbReference type="PANTHER" id="PTHR46648">
    <property type="entry name" value="HIT FAMILY PROTEIN 1"/>
    <property type="match status" value="1"/>
</dbReference>
<dbReference type="SUPFAM" id="SSF54197">
    <property type="entry name" value="HIT-like"/>
    <property type="match status" value="1"/>
</dbReference>
<dbReference type="InterPro" id="IPR019808">
    <property type="entry name" value="Histidine_triad_CS"/>
</dbReference>
<dbReference type="InterPro" id="IPR036265">
    <property type="entry name" value="HIT-like_sf"/>
</dbReference>
<evidence type="ECO:0000256" key="2">
    <source>
        <dbReference type="PIRSR" id="PIRSR601310-3"/>
    </source>
</evidence>
<comment type="caution">
    <text evidence="5">The sequence shown here is derived from an EMBL/GenBank/DDBJ whole genome shotgun (WGS) entry which is preliminary data.</text>
</comment>
<evidence type="ECO:0000256" key="3">
    <source>
        <dbReference type="PROSITE-ProRule" id="PRU00464"/>
    </source>
</evidence>
<sequence>MTEDCVFCKIIRGELPSAKVYEDENVVAFLDIYPINPGHTLVVPKRHVERLEQLSDEEAAALIRVVKKLAPRIVEAVGAQGYNVVANNGRAAGQVIFHVHFHIVPRFEGDGCQMDCSRSKPSMEELREIGEKIKRHLEH</sequence>
<organism evidence="5 6">
    <name type="scientific">Pyrodictium occultum</name>
    <dbReference type="NCBI Taxonomy" id="2309"/>
    <lineage>
        <taxon>Archaea</taxon>
        <taxon>Thermoproteota</taxon>
        <taxon>Thermoprotei</taxon>
        <taxon>Desulfurococcales</taxon>
        <taxon>Pyrodictiaceae</taxon>
        <taxon>Pyrodictium</taxon>
    </lineage>
</organism>
<evidence type="ECO:0000313" key="6">
    <source>
        <dbReference type="Proteomes" id="UP000053352"/>
    </source>
</evidence>
<keyword evidence="6" id="KW-1185">Reference proteome</keyword>
<dbReference type="InterPro" id="IPR001310">
    <property type="entry name" value="Histidine_triad_HIT"/>
</dbReference>
<feature type="short sequence motif" description="Histidine triad motif" evidence="2 3">
    <location>
        <begin position="98"/>
        <end position="102"/>
    </location>
</feature>
<gene>
    <name evidence="5" type="ORF">CF15_04535</name>
</gene>
<dbReference type="Pfam" id="PF01230">
    <property type="entry name" value="HIT"/>
    <property type="match status" value="1"/>
</dbReference>
<dbReference type="PANTHER" id="PTHR46648:SF1">
    <property type="entry name" value="ADENOSINE 5'-MONOPHOSPHORAMIDASE HNT1"/>
    <property type="match status" value="1"/>
</dbReference>
<accession>A0A0V8RVI1</accession>
<dbReference type="RefSeq" id="WP_058370731.1">
    <property type="nucleotide sequence ID" value="NZ_LNTB01000001.1"/>
</dbReference>
<evidence type="ECO:0000313" key="5">
    <source>
        <dbReference type="EMBL" id="KSW12051.1"/>
    </source>
</evidence>
<dbReference type="Proteomes" id="UP000053352">
    <property type="component" value="Unassembled WGS sequence"/>
</dbReference>
<dbReference type="GO" id="GO:0016787">
    <property type="term" value="F:hydrolase activity"/>
    <property type="evidence" value="ECO:0007669"/>
    <property type="project" value="UniProtKB-KW"/>
</dbReference>
<dbReference type="EMBL" id="LNTB01000001">
    <property type="protein sequence ID" value="KSW12051.1"/>
    <property type="molecule type" value="Genomic_DNA"/>
</dbReference>
<keyword evidence="5" id="KW-0378">Hydrolase</keyword>
<dbReference type="PROSITE" id="PS00892">
    <property type="entry name" value="HIT_1"/>
    <property type="match status" value="1"/>
</dbReference>
<dbReference type="PRINTS" id="PR00332">
    <property type="entry name" value="HISTRIAD"/>
</dbReference>
<dbReference type="GO" id="GO:0009117">
    <property type="term" value="P:nucleotide metabolic process"/>
    <property type="evidence" value="ECO:0007669"/>
    <property type="project" value="TreeGrafter"/>
</dbReference>
<dbReference type="Gene3D" id="3.30.428.10">
    <property type="entry name" value="HIT-like"/>
    <property type="match status" value="1"/>
</dbReference>
<dbReference type="InterPro" id="IPR011146">
    <property type="entry name" value="HIT-like"/>
</dbReference>
<name>A0A0V8RVI1_PYROC</name>
<dbReference type="InterPro" id="IPR039384">
    <property type="entry name" value="HINT"/>
</dbReference>
<evidence type="ECO:0000256" key="1">
    <source>
        <dbReference type="PIRSR" id="PIRSR601310-1"/>
    </source>
</evidence>
<dbReference type="STRING" id="2309.CF15_04535"/>
<dbReference type="AlphaFoldDB" id="A0A0V8RVI1"/>
<feature type="domain" description="HIT" evidence="4">
    <location>
        <begin position="6"/>
        <end position="113"/>
    </location>
</feature>
<feature type="active site" description="Tele-AMP-histidine intermediate" evidence="1">
    <location>
        <position position="100"/>
    </location>
</feature>
<protein>
    <submittedName>
        <fullName evidence="5">Diadenosine tetraphosphate hydrolase</fullName>
    </submittedName>
</protein>
<evidence type="ECO:0000259" key="4">
    <source>
        <dbReference type="PROSITE" id="PS51084"/>
    </source>
</evidence>